<feature type="transmembrane region" description="Helical" evidence="5">
    <location>
        <begin position="793"/>
        <end position="811"/>
    </location>
</feature>
<feature type="transmembrane region" description="Helical" evidence="5">
    <location>
        <begin position="662"/>
        <end position="685"/>
    </location>
</feature>
<dbReference type="PRINTS" id="PR00420">
    <property type="entry name" value="RNGMNOXGNASE"/>
</dbReference>
<evidence type="ECO:0000256" key="1">
    <source>
        <dbReference type="ARBA" id="ARBA00007992"/>
    </source>
</evidence>
<dbReference type="InterPro" id="IPR036188">
    <property type="entry name" value="FAD/NAD-bd_sf"/>
</dbReference>
<keyword evidence="4" id="KW-0560">Oxidoreductase</keyword>
<feature type="transmembrane region" description="Helical" evidence="5">
    <location>
        <begin position="616"/>
        <end position="641"/>
    </location>
</feature>
<accession>A0ABR4C4R6</accession>
<dbReference type="PROSITE" id="PS51257">
    <property type="entry name" value="PROKAR_LIPOPROTEIN"/>
    <property type="match status" value="1"/>
</dbReference>
<feature type="transmembrane region" description="Helical" evidence="5">
    <location>
        <begin position="823"/>
        <end position="846"/>
    </location>
</feature>
<dbReference type="SUPFAM" id="SSF51905">
    <property type="entry name" value="FAD/NAD(P)-binding domain"/>
    <property type="match status" value="1"/>
</dbReference>
<dbReference type="Proteomes" id="UP001595075">
    <property type="component" value="Unassembled WGS sequence"/>
</dbReference>
<evidence type="ECO:0000256" key="2">
    <source>
        <dbReference type="ARBA" id="ARBA00022630"/>
    </source>
</evidence>
<evidence type="ECO:0000256" key="3">
    <source>
        <dbReference type="ARBA" id="ARBA00022827"/>
    </source>
</evidence>
<dbReference type="InterPro" id="IPR002938">
    <property type="entry name" value="FAD-bd"/>
</dbReference>
<evidence type="ECO:0000259" key="6">
    <source>
        <dbReference type="Pfam" id="PF01494"/>
    </source>
</evidence>
<dbReference type="InterPro" id="IPR050562">
    <property type="entry name" value="FAD_mOase_fung"/>
</dbReference>
<sequence>MTSPIKEFRVLVVGGGITGLALACALERAGIEYVVLESRDEVAPQVGASIAILPNGMRLLDQLGITEKVLPGAVMYDSNTLWIGGNGDEMGRKPIPARMHMTAKGEITFGKSRHGYGVFFLERQKLQQELYNAIADKSKFLTGRKVKSVDHSEKEVVVKCENGEVYRGDVLLGADGTHSFVRGEMRKLIDEKDATLLIKDKKNSFVEYSCLYGISSATPGIEKADLHRAYSRDLACLTIGGIDDTYWFLYKRLDKKYFAPDIPRFTQADADAQAAEHMDFVIGGTDGKVTFGDMWKRKKVGGLQSMDEGHNEHWTFGRIACVGDAVHKVTANSGLGGNMCLEGAAAVTNSLYKLLHSQKNTSTYRNGTAKLQNGDTKESKFTKPRPDLKAVEETLKAYHDGCKDRIEKAVKGANDYTRIETFRTFKDEMFAKYVAPAMGSLLNDLFSDGLVGGPKFDFLPVPKQSLGVGMPWNPKYGATKHEAMWKRALYALPLLGVFWVARNVLVFELPNKLGPVVMKSFADGAISDGASSVSLRTVYTGKEAVDSFMLPFIAGFTPSLAGLGGSGPAVKNYGGGVLDVYAPQRMQVMSFLTDFLALIAIWMIESCRRGTIFTFARISVLFLILAQLYGVGVIAPIYFFLHYVQIPSTGFHAADNRHVPMHFVKTIVPTLLLGYVVPTVAMFNPTASISTLQAWNFIWQPFPVYLAILHVIFSRLLPNTERMDRTFNVKGDLPWLRTIYFTTALTSAVMWIYTLFVSPTPLSQVFLSGLLDRDTTFKTNEEGMRMFLKYDEVFCFTSAAIWVLLCFSDLKREGRLTASWGKVLAVYAGLSLGLGPGTGLVSMWWWREEILARPGLEG</sequence>
<reference evidence="7 8" key="1">
    <citation type="journal article" date="2024" name="Commun. Biol.">
        <title>Comparative genomic analysis of thermophilic fungi reveals convergent evolutionary adaptations and gene losses.</title>
        <authorList>
            <person name="Steindorff A.S."/>
            <person name="Aguilar-Pontes M.V."/>
            <person name="Robinson A.J."/>
            <person name="Andreopoulos B."/>
            <person name="LaButti K."/>
            <person name="Kuo A."/>
            <person name="Mondo S."/>
            <person name="Riley R."/>
            <person name="Otillar R."/>
            <person name="Haridas S."/>
            <person name="Lipzen A."/>
            <person name="Grimwood J."/>
            <person name="Schmutz J."/>
            <person name="Clum A."/>
            <person name="Reid I.D."/>
            <person name="Moisan M.C."/>
            <person name="Butler G."/>
            <person name="Nguyen T.T.M."/>
            <person name="Dewar K."/>
            <person name="Conant G."/>
            <person name="Drula E."/>
            <person name="Henrissat B."/>
            <person name="Hansel C."/>
            <person name="Singer S."/>
            <person name="Hutchinson M.I."/>
            <person name="de Vries R.P."/>
            <person name="Natvig D.O."/>
            <person name="Powell A.J."/>
            <person name="Tsang A."/>
            <person name="Grigoriev I.V."/>
        </authorList>
    </citation>
    <scope>NUCLEOTIDE SEQUENCE [LARGE SCALE GENOMIC DNA]</scope>
    <source>
        <strain evidence="7 8">CBS 494.80</strain>
    </source>
</reference>
<gene>
    <name evidence="7" type="ORF">VTL71DRAFT_4803</name>
</gene>
<evidence type="ECO:0000256" key="4">
    <source>
        <dbReference type="ARBA" id="ARBA00023002"/>
    </source>
</evidence>
<keyword evidence="5" id="KW-0812">Transmembrane</keyword>
<protein>
    <recommendedName>
        <fullName evidence="6">FAD-binding domain-containing protein</fullName>
    </recommendedName>
</protein>
<evidence type="ECO:0000313" key="7">
    <source>
        <dbReference type="EMBL" id="KAL2064309.1"/>
    </source>
</evidence>
<proteinExistence type="inferred from homology"/>
<keyword evidence="2" id="KW-0285">Flavoprotein</keyword>
<dbReference type="EMBL" id="JAZHXI010000014">
    <property type="protein sequence ID" value="KAL2064309.1"/>
    <property type="molecule type" value="Genomic_DNA"/>
</dbReference>
<feature type="domain" description="FAD-binding" evidence="6">
    <location>
        <begin position="8"/>
        <end position="185"/>
    </location>
</feature>
<dbReference type="Gene3D" id="3.50.50.60">
    <property type="entry name" value="FAD/NAD(P)-binding domain"/>
    <property type="match status" value="1"/>
</dbReference>
<keyword evidence="5" id="KW-1133">Transmembrane helix</keyword>
<name>A0ABR4C4R6_9HELO</name>
<feature type="transmembrane region" description="Helical" evidence="5">
    <location>
        <begin position="697"/>
        <end position="717"/>
    </location>
</feature>
<comment type="similarity">
    <text evidence="1">Belongs to the paxM FAD-dependent monooxygenase family.</text>
</comment>
<organism evidence="7 8">
    <name type="scientific">Oculimacula yallundae</name>
    <dbReference type="NCBI Taxonomy" id="86028"/>
    <lineage>
        <taxon>Eukaryota</taxon>
        <taxon>Fungi</taxon>
        <taxon>Dikarya</taxon>
        <taxon>Ascomycota</taxon>
        <taxon>Pezizomycotina</taxon>
        <taxon>Leotiomycetes</taxon>
        <taxon>Helotiales</taxon>
        <taxon>Ploettnerulaceae</taxon>
        <taxon>Oculimacula</taxon>
    </lineage>
</organism>
<keyword evidence="3" id="KW-0274">FAD</keyword>
<dbReference type="PANTHER" id="PTHR47356:SF2">
    <property type="entry name" value="FAD-BINDING DOMAIN-CONTAINING PROTEIN-RELATED"/>
    <property type="match status" value="1"/>
</dbReference>
<evidence type="ECO:0000313" key="8">
    <source>
        <dbReference type="Proteomes" id="UP001595075"/>
    </source>
</evidence>
<dbReference type="PANTHER" id="PTHR47356">
    <property type="entry name" value="FAD-DEPENDENT MONOOXYGENASE ASQG-RELATED"/>
    <property type="match status" value="1"/>
</dbReference>
<feature type="domain" description="FAD-binding" evidence="6">
    <location>
        <begin position="311"/>
        <end position="357"/>
    </location>
</feature>
<feature type="transmembrane region" description="Helical" evidence="5">
    <location>
        <begin position="738"/>
        <end position="756"/>
    </location>
</feature>
<keyword evidence="8" id="KW-1185">Reference proteome</keyword>
<dbReference type="Pfam" id="PF01494">
    <property type="entry name" value="FAD_binding_3"/>
    <property type="match status" value="2"/>
</dbReference>
<evidence type="ECO:0000256" key="5">
    <source>
        <dbReference type="SAM" id="Phobius"/>
    </source>
</evidence>
<keyword evidence="5" id="KW-0472">Membrane</keyword>
<comment type="caution">
    <text evidence="7">The sequence shown here is derived from an EMBL/GenBank/DDBJ whole genome shotgun (WGS) entry which is preliminary data.</text>
</comment>